<dbReference type="AlphaFoldDB" id="A0A839RKB5"/>
<dbReference type="Proteomes" id="UP000567922">
    <property type="component" value="Unassembled WGS sequence"/>
</dbReference>
<name>A0A839RKB5_9ACTN</name>
<keyword evidence="1" id="KW-0238">DNA-binding</keyword>
<dbReference type="RefSeq" id="WP_198156508.1">
    <property type="nucleotide sequence ID" value="NZ_BDDI01000002.1"/>
</dbReference>
<accession>A0A839RKB5</accession>
<evidence type="ECO:0000313" key="1">
    <source>
        <dbReference type="EMBL" id="MBB3037105.1"/>
    </source>
</evidence>
<dbReference type="EMBL" id="JACHWS010000001">
    <property type="protein sequence ID" value="MBB3037105.1"/>
    <property type="molecule type" value="Genomic_DNA"/>
</dbReference>
<reference evidence="1 2" key="1">
    <citation type="submission" date="2020-08" db="EMBL/GenBank/DDBJ databases">
        <title>Sequencing the genomes of 1000 actinobacteria strains.</title>
        <authorList>
            <person name="Klenk H.-P."/>
        </authorList>
    </citation>
    <scope>NUCLEOTIDE SEQUENCE [LARGE SCALE GENOMIC DNA]</scope>
    <source>
        <strain evidence="1 2">DSM 45258</strain>
    </source>
</reference>
<organism evidence="1 2">
    <name type="scientific">Hoyosella altamirensis</name>
    <dbReference type="NCBI Taxonomy" id="616997"/>
    <lineage>
        <taxon>Bacteria</taxon>
        <taxon>Bacillati</taxon>
        <taxon>Actinomycetota</taxon>
        <taxon>Actinomycetes</taxon>
        <taxon>Mycobacteriales</taxon>
        <taxon>Hoyosellaceae</taxon>
        <taxon>Hoyosella</taxon>
    </lineage>
</organism>
<proteinExistence type="predicted"/>
<keyword evidence="2" id="KW-1185">Reference proteome</keyword>
<evidence type="ECO:0000313" key="2">
    <source>
        <dbReference type="Proteomes" id="UP000567922"/>
    </source>
</evidence>
<protein>
    <submittedName>
        <fullName evidence="1">Antitoxin (DNA-binding transcriptional repressor) of toxin-antitoxin stability system</fullName>
    </submittedName>
</protein>
<comment type="caution">
    <text evidence="1">The sequence shown here is derived from an EMBL/GenBank/DDBJ whole genome shotgun (WGS) entry which is preliminary data.</text>
</comment>
<gene>
    <name evidence="1" type="ORF">FHU29_001539</name>
</gene>
<dbReference type="GO" id="GO:0003677">
    <property type="term" value="F:DNA binding"/>
    <property type="evidence" value="ECO:0007669"/>
    <property type="project" value="UniProtKB-KW"/>
</dbReference>
<sequence length="58" mass="6468">MTTNGRAIAELIPLRRCRTVTRDQFAAGSRNAPIVDVERFRSDLSDTLADDLTDPYAD</sequence>